<name>A0A8G2BVF2_9BACT</name>
<keyword evidence="1" id="KW-0812">Transmembrane</keyword>
<comment type="caution">
    <text evidence="2">The sequence shown here is derived from an EMBL/GenBank/DDBJ whole genome shotgun (WGS) entry which is preliminary data.</text>
</comment>
<organism evidence="2 3">
    <name type="scientific">Parabacteroides chinchillae</name>
    <dbReference type="NCBI Taxonomy" id="871327"/>
    <lineage>
        <taxon>Bacteria</taxon>
        <taxon>Pseudomonadati</taxon>
        <taxon>Bacteroidota</taxon>
        <taxon>Bacteroidia</taxon>
        <taxon>Bacteroidales</taxon>
        <taxon>Tannerellaceae</taxon>
        <taxon>Parabacteroides</taxon>
    </lineage>
</organism>
<dbReference type="PANTHER" id="PTHR20992:SF9">
    <property type="entry name" value="AT15442P-RELATED"/>
    <property type="match status" value="1"/>
</dbReference>
<keyword evidence="1" id="KW-0472">Membrane</keyword>
<evidence type="ECO:0000256" key="1">
    <source>
        <dbReference type="SAM" id="Phobius"/>
    </source>
</evidence>
<feature type="transmembrane region" description="Helical" evidence="1">
    <location>
        <begin position="189"/>
        <end position="213"/>
    </location>
</feature>
<feature type="transmembrane region" description="Helical" evidence="1">
    <location>
        <begin position="102"/>
        <end position="123"/>
    </location>
</feature>
<feature type="transmembrane region" description="Helical" evidence="1">
    <location>
        <begin position="234"/>
        <end position="255"/>
    </location>
</feature>
<gene>
    <name evidence="2" type="ORF">SAMN05444001_105124</name>
</gene>
<dbReference type="NCBIfam" id="TIGR00341">
    <property type="entry name" value="TIGR00341 family protein"/>
    <property type="match status" value="1"/>
</dbReference>
<keyword evidence="1" id="KW-1133">Transmembrane helix</keyword>
<dbReference type="AlphaFoldDB" id="A0A8G2BVF2"/>
<dbReference type="PANTHER" id="PTHR20992">
    <property type="entry name" value="AT15442P-RELATED"/>
    <property type="match status" value="1"/>
</dbReference>
<dbReference type="Proteomes" id="UP000236725">
    <property type="component" value="Unassembled WGS sequence"/>
</dbReference>
<dbReference type="EMBL" id="FNVS01000005">
    <property type="protein sequence ID" value="SEF72084.1"/>
    <property type="molecule type" value="Genomic_DNA"/>
</dbReference>
<accession>A0A8G2BVF2</accession>
<keyword evidence="3" id="KW-1185">Reference proteome</keyword>
<feature type="transmembrane region" description="Helical" evidence="1">
    <location>
        <begin position="162"/>
        <end position="183"/>
    </location>
</feature>
<feature type="transmembrane region" description="Helical" evidence="1">
    <location>
        <begin position="135"/>
        <end position="155"/>
    </location>
</feature>
<evidence type="ECO:0000313" key="3">
    <source>
        <dbReference type="Proteomes" id="UP000236725"/>
    </source>
</evidence>
<evidence type="ECO:0000313" key="2">
    <source>
        <dbReference type="EMBL" id="SEF72084.1"/>
    </source>
</evidence>
<feature type="transmembrane region" description="Helical" evidence="1">
    <location>
        <begin position="43"/>
        <end position="59"/>
    </location>
</feature>
<feature type="transmembrane region" description="Helical" evidence="1">
    <location>
        <begin position="65"/>
        <end position="90"/>
    </location>
</feature>
<proteinExistence type="predicted"/>
<dbReference type="InterPro" id="IPR005240">
    <property type="entry name" value="DUF389"/>
</dbReference>
<dbReference type="Pfam" id="PF04087">
    <property type="entry name" value="DUF389"/>
    <property type="match status" value="1"/>
</dbReference>
<dbReference type="RefSeq" id="WP_103982881.1">
    <property type="nucleotide sequence ID" value="NZ_FNVS01000005.1"/>
</dbReference>
<reference evidence="2 3" key="1">
    <citation type="submission" date="2016-10" db="EMBL/GenBank/DDBJ databases">
        <authorList>
            <person name="Varghese N."/>
            <person name="Submissions S."/>
        </authorList>
    </citation>
    <scope>NUCLEOTIDE SEQUENCE [LARGE SCALE GENOMIC DNA]</scope>
    <source>
        <strain evidence="2 3">DSM 29073</strain>
    </source>
</reference>
<sequence>MAKGALYILVRNFFIRNFDVRQEKEDEEETIESIKKGVEFKGTNLWVLIFATFVASLGLNTNSTAVIIGAMLISPLMGPIMGFGLGLGISDFELIKRSFRNFATATVFSVITSTLYFLISPISEAQSELLARTQPTVYDVLIAFFGGLAGIVASSTKSKGNVIPGVAIATALMPPLCTAGFGLASGNLYYFFGAFYLYFINTVFISLATYVVVRLLKYPKKVFLDKQREKIVTRYVGIIVFFTIVPSLFLSYNLIRTSYFNERVRSFVSEELNFPNTQILSKTITDTSDKKEVKVVLIGETVPETMIANVRSKMPKYGLKDVSLVVQQGFGQESTDINELKSLLMQDLYKNHEEVLRVQAIQIDSLKHKLDVCRSSSRITEEVMPEMKVLFPFVEEASCSNTYIMKASTEKQDTVMLVYLKCKDRERINAEEKKKIREWLSARAGVGNVKLLIE</sequence>
<protein>
    <submittedName>
        <fullName evidence="2">TIGR00341 family protein</fullName>
    </submittedName>
</protein>